<dbReference type="NCBIfam" id="NF002332">
    <property type="entry name" value="PRK01293.1"/>
    <property type="match status" value="1"/>
</dbReference>
<keyword evidence="2" id="KW-0548">Nucleotidyltransferase</keyword>
<evidence type="ECO:0000313" key="5">
    <source>
        <dbReference type="EMBL" id="TNJ66117.1"/>
    </source>
</evidence>
<evidence type="ECO:0000259" key="4">
    <source>
        <dbReference type="Pfam" id="PF20866"/>
    </source>
</evidence>
<feature type="domain" description="Phosphoribosyl-dephospho-CoA transferase MdcG N-terminal" evidence="4">
    <location>
        <begin position="5"/>
        <end position="77"/>
    </location>
</feature>
<evidence type="ECO:0000256" key="1">
    <source>
        <dbReference type="ARBA" id="ARBA00022679"/>
    </source>
</evidence>
<proteinExistence type="predicted"/>
<comment type="caution">
    <text evidence="5">The sequence shown here is derived from an EMBL/GenBank/DDBJ whole genome shotgun (WGS) entry which is preliminary data.</text>
</comment>
<organism evidence="5 6">
    <name type="scientific">Paenibacillus hemerocallicola</name>
    <dbReference type="NCBI Taxonomy" id="1172614"/>
    <lineage>
        <taxon>Bacteria</taxon>
        <taxon>Bacillati</taxon>
        <taxon>Bacillota</taxon>
        <taxon>Bacilli</taxon>
        <taxon>Bacillales</taxon>
        <taxon>Paenibacillaceae</taxon>
        <taxon>Paenibacillus</taxon>
    </lineage>
</organism>
<evidence type="ECO:0000259" key="3">
    <source>
        <dbReference type="Pfam" id="PF10620"/>
    </source>
</evidence>
<dbReference type="GO" id="GO:0016779">
    <property type="term" value="F:nucleotidyltransferase activity"/>
    <property type="evidence" value="ECO:0007669"/>
    <property type="project" value="UniProtKB-KW"/>
</dbReference>
<dbReference type="OrthoDB" id="1275217at2"/>
<dbReference type="Pfam" id="PF20866">
    <property type="entry name" value="MdcG_N"/>
    <property type="match status" value="1"/>
</dbReference>
<gene>
    <name evidence="5" type="ORF">FE784_11920</name>
</gene>
<sequence>MEVNVHDLLRLKEHNQLVLAEAAPEWLRASVERAPWVVVRRAARSGPLIPVGVRGFTRGERFAAWVSAEHIAECVSPEQLAERIVWKQAVRSEQIRLFRAINELSGIYEQYRMKWGPAGSIGFELASGVQTISTTSDLDLIIRAALPLDPLLAARLHQLHKQQPIRVDVLIETPFGAVALAEYVEREPFAPVLLRTGAGPVFVRNPWSSE</sequence>
<accession>A0A5C4TCA7</accession>
<dbReference type="Proteomes" id="UP000307943">
    <property type="component" value="Unassembled WGS sequence"/>
</dbReference>
<protein>
    <submittedName>
        <fullName evidence="5">Malonate decarboxylase holo-ACP synthase</fullName>
    </submittedName>
</protein>
<dbReference type="Pfam" id="PF10620">
    <property type="entry name" value="MdcG"/>
    <property type="match status" value="1"/>
</dbReference>
<evidence type="ECO:0000256" key="2">
    <source>
        <dbReference type="ARBA" id="ARBA00022695"/>
    </source>
</evidence>
<feature type="domain" description="Phosphoribosyl-dephospho-CoA transferase MdcG C-terminal" evidence="3">
    <location>
        <begin position="88"/>
        <end position="206"/>
    </location>
</feature>
<reference evidence="5 6" key="1">
    <citation type="submission" date="2019-05" db="EMBL/GenBank/DDBJ databases">
        <title>We sequenced the genome of Paenibacillus hemerocallicola KCTC 33185 for further insight into its adaptation and study the phylogeny of Paenibacillus.</title>
        <authorList>
            <person name="Narsing Rao M.P."/>
        </authorList>
    </citation>
    <scope>NUCLEOTIDE SEQUENCE [LARGE SCALE GENOMIC DNA]</scope>
    <source>
        <strain evidence="5 6">KCTC 33185</strain>
    </source>
</reference>
<dbReference type="AlphaFoldDB" id="A0A5C4TCA7"/>
<name>A0A5C4TCA7_9BACL</name>
<dbReference type="InterPro" id="IPR048903">
    <property type="entry name" value="MdcG_N"/>
</dbReference>
<dbReference type="InterPro" id="IPR049180">
    <property type="entry name" value="MdcG_C"/>
</dbReference>
<dbReference type="InterPro" id="IPR017557">
    <property type="entry name" value="Holo-ACP_synthase"/>
</dbReference>
<dbReference type="RefSeq" id="WP_139602425.1">
    <property type="nucleotide sequence ID" value="NZ_VDCQ01000013.1"/>
</dbReference>
<keyword evidence="6" id="KW-1185">Reference proteome</keyword>
<evidence type="ECO:0000313" key="6">
    <source>
        <dbReference type="Proteomes" id="UP000307943"/>
    </source>
</evidence>
<dbReference type="NCBIfam" id="TIGR03135">
    <property type="entry name" value="malonate_mdcG"/>
    <property type="match status" value="1"/>
</dbReference>
<keyword evidence="1" id="KW-0808">Transferase</keyword>
<dbReference type="EMBL" id="VDCQ01000013">
    <property type="protein sequence ID" value="TNJ66117.1"/>
    <property type="molecule type" value="Genomic_DNA"/>
</dbReference>